<accession>A0A3M6UWS8</accession>
<dbReference type="GO" id="GO:0005375">
    <property type="term" value="F:copper ion transmembrane transporter activity"/>
    <property type="evidence" value="ECO:0007669"/>
    <property type="project" value="UniProtKB-UniRule"/>
</dbReference>
<dbReference type="Proteomes" id="UP000275408">
    <property type="component" value="Unassembled WGS sequence"/>
</dbReference>
<dbReference type="AlphaFoldDB" id="A0A3M6UWS8"/>
<organism evidence="5 6">
    <name type="scientific">Pocillopora damicornis</name>
    <name type="common">Cauliflower coral</name>
    <name type="synonym">Millepora damicornis</name>
    <dbReference type="NCBI Taxonomy" id="46731"/>
    <lineage>
        <taxon>Eukaryota</taxon>
        <taxon>Metazoa</taxon>
        <taxon>Cnidaria</taxon>
        <taxon>Anthozoa</taxon>
        <taxon>Hexacorallia</taxon>
        <taxon>Scleractinia</taxon>
        <taxon>Astrocoeniina</taxon>
        <taxon>Pocilloporidae</taxon>
        <taxon>Pocillopora</taxon>
    </lineage>
</organism>
<keyword evidence="4" id="KW-0406">Ion transport</keyword>
<evidence type="ECO:0000313" key="6">
    <source>
        <dbReference type="Proteomes" id="UP000275408"/>
    </source>
</evidence>
<dbReference type="OrthoDB" id="161814at2759"/>
<evidence type="ECO:0000256" key="2">
    <source>
        <dbReference type="ARBA" id="ARBA00022989"/>
    </source>
</evidence>
<dbReference type="Pfam" id="PF04145">
    <property type="entry name" value="Ctr"/>
    <property type="match status" value="1"/>
</dbReference>
<keyword evidence="4" id="KW-0813">Transport</keyword>
<name>A0A3M6UWS8_POCDA</name>
<protein>
    <recommendedName>
        <fullName evidence="4">Copper transport protein</fullName>
    </recommendedName>
</protein>
<keyword evidence="3 4" id="KW-0472">Membrane</keyword>
<comment type="similarity">
    <text evidence="4">Belongs to the copper transporter (Ctr) (TC 1.A.56) family. SLC31A subfamily.</text>
</comment>
<keyword evidence="2 4" id="KW-1133">Transmembrane helix</keyword>
<sequence length="164" mass="18437">MYFSVASQTFVIFRGWKVTSASDAGGSFLAVFALAVLYECYKGLHITLKQRLKTRSYRGSTTSVLASRIHTAIKCRDLVMQFSETCLFVTELAFAYFLMLISMTYNASLFAAVVTGRGMGYYLTTPLVDTYITKSEKTGDYSDFRRSSKSTLRKREPLIKGTDI</sequence>
<evidence type="ECO:0000256" key="4">
    <source>
        <dbReference type="RuleBase" id="RU367022"/>
    </source>
</evidence>
<dbReference type="PANTHER" id="PTHR12483">
    <property type="entry name" value="SOLUTE CARRIER FAMILY 31 COPPER TRANSPORTERS"/>
    <property type="match status" value="1"/>
</dbReference>
<feature type="transmembrane region" description="Helical" evidence="4">
    <location>
        <begin position="93"/>
        <end position="114"/>
    </location>
</feature>
<keyword evidence="4" id="KW-0187">Copper transport</keyword>
<proteinExistence type="inferred from homology"/>
<keyword evidence="6" id="KW-1185">Reference proteome</keyword>
<reference evidence="5 6" key="1">
    <citation type="journal article" date="2018" name="Sci. Rep.">
        <title>Comparative analysis of the Pocillopora damicornis genome highlights role of immune system in coral evolution.</title>
        <authorList>
            <person name="Cunning R."/>
            <person name="Bay R.A."/>
            <person name="Gillette P."/>
            <person name="Baker A.C."/>
            <person name="Traylor-Knowles N."/>
        </authorList>
    </citation>
    <scope>NUCLEOTIDE SEQUENCE [LARGE SCALE GENOMIC DNA]</scope>
    <source>
        <strain evidence="5">RSMAS</strain>
        <tissue evidence="5">Whole animal</tissue>
    </source>
</reference>
<comment type="subcellular location">
    <subcellularLocation>
        <location evidence="4">Membrane</location>
        <topology evidence="4">Multi-pass membrane protein</topology>
    </subcellularLocation>
</comment>
<dbReference type="PANTHER" id="PTHR12483:SF115">
    <property type="entry name" value="COPPER TRANSPORT PROTEIN"/>
    <property type="match status" value="1"/>
</dbReference>
<evidence type="ECO:0000256" key="3">
    <source>
        <dbReference type="ARBA" id="ARBA00023136"/>
    </source>
</evidence>
<feature type="transmembrane region" description="Helical" evidence="4">
    <location>
        <begin position="24"/>
        <end position="44"/>
    </location>
</feature>
<keyword evidence="1 4" id="KW-0812">Transmembrane</keyword>
<evidence type="ECO:0000256" key="1">
    <source>
        <dbReference type="ARBA" id="ARBA00022692"/>
    </source>
</evidence>
<keyword evidence="4" id="KW-0186">Copper</keyword>
<dbReference type="InterPro" id="IPR007274">
    <property type="entry name" value="Cop_transporter"/>
</dbReference>
<gene>
    <name evidence="5" type="ORF">pdam_00000139</name>
</gene>
<dbReference type="EMBL" id="RCHS01000537">
    <property type="protein sequence ID" value="RMX58156.1"/>
    <property type="molecule type" value="Genomic_DNA"/>
</dbReference>
<evidence type="ECO:0000313" key="5">
    <source>
        <dbReference type="EMBL" id="RMX58156.1"/>
    </source>
</evidence>
<dbReference type="GO" id="GO:0016020">
    <property type="term" value="C:membrane"/>
    <property type="evidence" value="ECO:0007669"/>
    <property type="project" value="UniProtKB-SubCell"/>
</dbReference>
<comment type="caution">
    <text evidence="5">The sequence shown here is derived from an EMBL/GenBank/DDBJ whole genome shotgun (WGS) entry which is preliminary data.</text>
</comment>